<sequence>MLPSTGDRTMPMPPHKVGIVVDQGFGDRVAELARVFHVWVVQSRENTPVIQGVWKSGLADAAVDPLSVGVTSFAAHEGESPEAMCARIADTVDEHHGEFSHDPPWSEIEVFGVSLTPNLRLVFEELGATACTPTQQGFVCRRL</sequence>
<organism evidence="1 2">
    <name type="scientific">Corallococcus coralloides (strain ATCC 25202 / DSM 2259 / NBRC 100086 / M2)</name>
    <name type="common">Myxococcus coralloides</name>
    <dbReference type="NCBI Taxonomy" id="1144275"/>
    <lineage>
        <taxon>Bacteria</taxon>
        <taxon>Pseudomonadati</taxon>
        <taxon>Myxococcota</taxon>
        <taxon>Myxococcia</taxon>
        <taxon>Myxococcales</taxon>
        <taxon>Cystobacterineae</taxon>
        <taxon>Myxococcaceae</taxon>
        <taxon>Corallococcus</taxon>
    </lineage>
</organism>
<dbReference type="STRING" id="1144275.COCOR_07133"/>
<reference evidence="1 2" key="1">
    <citation type="journal article" date="2012" name="J. Bacteriol.">
        <title>Complete Genome Sequence of the Fruiting Myxobacterium Corallococcus coralloides DSM 2259.</title>
        <authorList>
            <person name="Huntley S."/>
            <person name="Zhang Y."/>
            <person name="Treuner-Lange A."/>
            <person name="Kneip S."/>
            <person name="Sensen C.W."/>
            <person name="Sogaard-Andersen L."/>
        </authorList>
    </citation>
    <scope>NUCLEOTIDE SEQUENCE [LARGE SCALE GENOMIC DNA]</scope>
    <source>
        <strain evidence="2">ATCC 25202 / DSM 2259 / NBRC 100086 / M2</strain>
    </source>
</reference>
<accession>H8MHA0</accession>
<dbReference type="EMBL" id="CP003389">
    <property type="protein sequence ID" value="AFE07342.1"/>
    <property type="molecule type" value="Genomic_DNA"/>
</dbReference>
<evidence type="ECO:0000313" key="2">
    <source>
        <dbReference type="Proteomes" id="UP000007587"/>
    </source>
</evidence>
<keyword evidence="2" id="KW-1185">Reference proteome</keyword>
<reference evidence="2" key="2">
    <citation type="submission" date="2012-03" db="EMBL/GenBank/DDBJ databases">
        <title>Genome sequence of the fruiting myxobacterium Corallococcus coralloides DSM 2259.</title>
        <authorList>
            <person name="Huntley S."/>
            <person name="Zhang Y."/>
            <person name="Treuner-Lange A."/>
            <person name="Sensen C.W."/>
            <person name="Sogaard-Andersen L."/>
        </authorList>
    </citation>
    <scope>NUCLEOTIDE SEQUENCE [LARGE SCALE GENOMIC DNA]</scope>
    <source>
        <strain evidence="2">ATCC 25202 / DSM 2259 / NBRC 100086 / M2</strain>
    </source>
</reference>
<dbReference type="AlphaFoldDB" id="H8MHA0"/>
<name>H8MHA0_CORCM</name>
<protein>
    <submittedName>
        <fullName evidence="1">Uncharacterized protein</fullName>
    </submittedName>
</protein>
<dbReference type="InParanoid" id="H8MHA0"/>
<proteinExistence type="predicted"/>
<gene>
    <name evidence="1" type="ordered locus">COCOR_07133</name>
</gene>
<evidence type="ECO:0000313" key="1">
    <source>
        <dbReference type="EMBL" id="AFE07342.1"/>
    </source>
</evidence>
<dbReference type="KEGG" id="ccx:COCOR_07133"/>
<dbReference type="HOGENOM" id="CLU_1881787_0_0_7"/>
<dbReference type="Proteomes" id="UP000007587">
    <property type="component" value="Chromosome"/>
</dbReference>